<evidence type="ECO:0000256" key="1">
    <source>
        <dbReference type="ARBA" id="ARBA00004651"/>
    </source>
</evidence>
<dbReference type="Pfam" id="PF03609">
    <property type="entry name" value="EII-Sor"/>
    <property type="match status" value="1"/>
</dbReference>
<dbReference type="EMBL" id="JAAITT010000031">
    <property type="protein sequence ID" value="NSJ50811.1"/>
    <property type="molecule type" value="Genomic_DNA"/>
</dbReference>
<feature type="transmembrane region" description="Helical" evidence="9">
    <location>
        <begin position="180"/>
        <end position="200"/>
    </location>
</feature>
<keyword evidence="7 9" id="KW-1133">Transmembrane helix</keyword>
<accession>A0AAW5C4W5</accession>
<keyword evidence="8 9" id="KW-0472">Membrane</keyword>
<dbReference type="GO" id="GO:0005886">
    <property type="term" value="C:plasma membrane"/>
    <property type="evidence" value="ECO:0007669"/>
    <property type="project" value="UniProtKB-SubCell"/>
</dbReference>
<keyword evidence="6 9" id="KW-0812">Transmembrane</keyword>
<feature type="transmembrane region" description="Helical" evidence="9">
    <location>
        <begin position="91"/>
        <end position="118"/>
    </location>
</feature>
<keyword evidence="4 10" id="KW-0762">Sugar transport</keyword>
<dbReference type="PANTHER" id="PTHR32502:SF8">
    <property type="entry name" value="N-ACETYLGALACTOSAMINE PERMEASE IIC COMPONENT 1"/>
    <property type="match status" value="1"/>
</dbReference>
<dbReference type="InterPro" id="IPR004700">
    <property type="entry name" value="PTS_IIC_man"/>
</dbReference>
<feature type="transmembrane region" description="Helical" evidence="9">
    <location>
        <begin position="207"/>
        <end position="237"/>
    </location>
</feature>
<evidence type="ECO:0000256" key="6">
    <source>
        <dbReference type="ARBA" id="ARBA00022692"/>
    </source>
</evidence>
<keyword evidence="12" id="KW-1185">Reference proteome</keyword>
<dbReference type="PROSITE" id="PS51106">
    <property type="entry name" value="PTS_EIIC_TYPE_4"/>
    <property type="match status" value="1"/>
</dbReference>
<dbReference type="GeneID" id="97208706"/>
<evidence type="ECO:0000313" key="12">
    <source>
        <dbReference type="Proteomes" id="UP000669239"/>
    </source>
</evidence>
<evidence type="ECO:0000256" key="9">
    <source>
        <dbReference type="SAM" id="Phobius"/>
    </source>
</evidence>
<comment type="subcellular location">
    <subcellularLocation>
        <location evidence="1">Cell membrane</location>
        <topology evidence="1">Multi-pass membrane protein</topology>
    </subcellularLocation>
</comment>
<dbReference type="AlphaFoldDB" id="A0AAW5C4W5"/>
<dbReference type="InterPro" id="IPR050303">
    <property type="entry name" value="GatZ_KbaZ_carbometab"/>
</dbReference>
<evidence type="ECO:0000256" key="5">
    <source>
        <dbReference type="ARBA" id="ARBA00022683"/>
    </source>
</evidence>
<evidence type="ECO:0000313" key="11">
    <source>
        <dbReference type="EMBL" id="NSJ50811.1"/>
    </source>
</evidence>
<evidence type="ECO:0000313" key="10">
    <source>
        <dbReference type="EMBL" id="MCG4748572.1"/>
    </source>
</evidence>
<proteinExistence type="predicted"/>
<evidence type="ECO:0000256" key="8">
    <source>
        <dbReference type="ARBA" id="ARBA00023136"/>
    </source>
</evidence>
<name>A0AAW5C4W5_9FIRM</name>
<reference evidence="10" key="3">
    <citation type="submission" date="2022-01" db="EMBL/GenBank/DDBJ databases">
        <title>Collection of gut derived symbiotic bacterial strains cultured from healthy donors.</title>
        <authorList>
            <person name="Lin H."/>
            <person name="Kohout C."/>
            <person name="Waligurski E."/>
            <person name="Pamer E.G."/>
        </authorList>
    </citation>
    <scope>NUCLEOTIDE SEQUENCE</scope>
    <source>
        <strain evidence="10">DFI.6.55</strain>
    </source>
</reference>
<evidence type="ECO:0000256" key="2">
    <source>
        <dbReference type="ARBA" id="ARBA00022448"/>
    </source>
</evidence>
<gene>
    <name evidence="11" type="ORF">G5B36_19175</name>
    <name evidence="10" type="ORF">L0N08_24470</name>
</gene>
<evidence type="ECO:0000256" key="4">
    <source>
        <dbReference type="ARBA" id="ARBA00022597"/>
    </source>
</evidence>
<dbReference type="Proteomes" id="UP001299608">
    <property type="component" value="Unassembled WGS sequence"/>
</dbReference>
<protein>
    <submittedName>
        <fullName evidence="10">PTS sugar transporter subunit IIC</fullName>
    </submittedName>
</protein>
<sequence length="256" mass="27242">MLVQAVLIGFIAMFVTFEWMLGTNLGSRPIITGVLVGLVMGDLKTGIILGATLEMVFIGSITLGAAVPPDVITGGILGAAFAISTGKGADVALALAFPIATLYLVVDNLLTLVLLPVFVHKADRYVEEGEFRKMEMMHILGGFVVKSLPRGIICAAAFYLGTPVMNRVLESIPEFVQNGLVAAAGFIPALGIALLTRMILTKKTVVFFVLGFTISAYLRIPMLGIALLASVLAVILVELQGSQTVVRQEVMEDEDF</sequence>
<dbReference type="GO" id="GO:0009401">
    <property type="term" value="P:phosphoenolpyruvate-dependent sugar phosphotransferase system"/>
    <property type="evidence" value="ECO:0007669"/>
    <property type="project" value="UniProtKB-KW"/>
</dbReference>
<evidence type="ECO:0000256" key="3">
    <source>
        <dbReference type="ARBA" id="ARBA00022475"/>
    </source>
</evidence>
<keyword evidence="3" id="KW-1003">Cell membrane</keyword>
<feature type="transmembrane region" description="Helical" evidence="9">
    <location>
        <begin position="6"/>
        <end position="26"/>
    </location>
</feature>
<dbReference type="RefSeq" id="WP_118711278.1">
    <property type="nucleotide sequence ID" value="NZ_BAABZL010000001.1"/>
</dbReference>
<dbReference type="Proteomes" id="UP000669239">
    <property type="component" value="Unassembled WGS sequence"/>
</dbReference>
<feature type="transmembrane region" description="Helical" evidence="9">
    <location>
        <begin position="139"/>
        <end position="160"/>
    </location>
</feature>
<evidence type="ECO:0000256" key="7">
    <source>
        <dbReference type="ARBA" id="ARBA00022989"/>
    </source>
</evidence>
<dbReference type="PANTHER" id="PTHR32502">
    <property type="entry name" value="N-ACETYLGALACTOSAMINE PERMEASE II COMPONENT-RELATED"/>
    <property type="match status" value="1"/>
</dbReference>
<reference evidence="11 12" key="1">
    <citation type="journal article" date="2020" name="Cell Host Microbe">
        <title>Functional and Genomic Variation between Human-Derived Isolates of Lachnospiraceae Reveals Inter- and Intra-Species Diversity.</title>
        <authorList>
            <person name="Sorbara M.T."/>
            <person name="Littmann E.R."/>
            <person name="Fontana E."/>
            <person name="Moody T.U."/>
            <person name="Kohout C.E."/>
            <person name="Gjonbalaj M."/>
            <person name="Eaton V."/>
            <person name="Seok R."/>
            <person name="Leiner I.M."/>
            <person name="Pamer E.G."/>
        </authorList>
    </citation>
    <scope>NUCLEOTIDE SEQUENCE [LARGE SCALE GENOMIC DNA]</scope>
    <source>
        <strain evidence="11 12">MSK.1.17</strain>
    </source>
</reference>
<reference evidence="11" key="2">
    <citation type="submission" date="2020-02" db="EMBL/GenBank/DDBJ databases">
        <authorList>
            <person name="Littmann E."/>
            <person name="Sorbara M."/>
        </authorList>
    </citation>
    <scope>NUCLEOTIDE SEQUENCE</scope>
    <source>
        <strain evidence="11">MSK.1.17</strain>
    </source>
</reference>
<keyword evidence="2" id="KW-0813">Transport</keyword>
<dbReference type="EMBL" id="JAKNGE010000040">
    <property type="protein sequence ID" value="MCG4748572.1"/>
    <property type="molecule type" value="Genomic_DNA"/>
</dbReference>
<organism evidence="10 13">
    <name type="scientific">Enterocloster aldenensis</name>
    <dbReference type="NCBI Taxonomy" id="358742"/>
    <lineage>
        <taxon>Bacteria</taxon>
        <taxon>Bacillati</taxon>
        <taxon>Bacillota</taxon>
        <taxon>Clostridia</taxon>
        <taxon>Lachnospirales</taxon>
        <taxon>Lachnospiraceae</taxon>
        <taxon>Enterocloster</taxon>
    </lineage>
</organism>
<comment type="caution">
    <text evidence="10">The sequence shown here is derived from an EMBL/GenBank/DDBJ whole genome shotgun (WGS) entry which is preliminary data.</text>
</comment>
<keyword evidence="5" id="KW-0598">Phosphotransferase system</keyword>
<evidence type="ECO:0000313" key="13">
    <source>
        <dbReference type="Proteomes" id="UP001299608"/>
    </source>
</evidence>